<feature type="domain" description="Xylanolytic transcriptional activator regulatory" evidence="5">
    <location>
        <begin position="551"/>
        <end position="624"/>
    </location>
</feature>
<keyword evidence="7" id="KW-1185">Reference proteome</keyword>
<keyword evidence="3" id="KW-0539">Nucleus</keyword>
<evidence type="ECO:0000259" key="5">
    <source>
        <dbReference type="SMART" id="SM00906"/>
    </source>
</evidence>
<feature type="compositionally biased region" description="Polar residues" evidence="4">
    <location>
        <begin position="877"/>
        <end position="886"/>
    </location>
</feature>
<feature type="compositionally biased region" description="Basic and acidic residues" evidence="4">
    <location>
        <begin position="341"/>
        <end position="350"/>
    </location>
</feature>
<protein>
    <submittedName>
        <fullName evidence="6">Transcription factor, fungi</fullName>
    </submittedName>
</protein>
<dbReference type="InterPro" id="IPR007219">
    <property type="entry name" value="XnlR_reg_dom"/>
</dbReference>
<dbReference type="Pfam" id="PF00657">
    <property type="entry name" value="Lipase_GDSL"/>
    <property type="match status" value="1"/>
</dbReference>
<dbReference type="GeneID" id="27680596"/>
<dbReference type="AlphaFoldDB" id="A0A0A2JLN4"/>
<dbReference type="EMBL" id="JQFZ01000170">
    <property type="protein sequence ID" value="KGO56299.1"/>
    <property type="molecule type" value="Genomic_DNA"/>
</dbReference>
<dbReference type="PANTHER" id="PTHR47840:SF1">
    <property type="entry name" value="ZN(II)2CYS6 TRANSCRIPTION FACTOR (EUROFUNG)"/>
    <property type="match status" value="1"/>
</dbReference>
<dbReference type="GO" id="GO:0003677">
    <property type="term" value="F:DNA binding"/>
    <property type="evidence" value="ECO:0007669"/>
    <property type="project" value="InterPro"/>
</dbReference>
<dbReference type="OrthoDB" id="6509908at2759"/>
<dbReference type="SUPFAM" id="SSF52266">
    <property type="entry name" value="SGNH hydrolase"/>
    <property type="match status" value="1"/>
</dbReference>
<evidence type="ECO:0000256" key="1">
    <source>
        <dbReference type="ARBA" id="ARBA00023015"/>
    </source>
</evidence>
<evidence type="ECO:0000256" key="4">
    <source>
        <dbReference type="SAM" id="MobiDB-lite"/>
    </source>
</evidence>
<feature type="compositionally biased region" description="Low complexity" evidence="4">
    <location>
        <begin position="864"/>
        <end position="876"/>
    </location>
</feature>
<dbReference type="PANTHER" id="PTHR47840">
    <property type="entry name" value="ZN(II)2CYS6 TRANSCRIPTION FACTOR (EUROFUNG)-RELATED"/>
    <property type="match status" value="1"/>
</dbReference>
<dbReference type="CDD" id="cd01846">
    <property type="entry name" value="fatty_acyltransferase_like"/>
    <property type="match status" value="1"/>
</dbReference>
<dbReference type="GO" id="GO:0008270">
    <property type="term" value="F:zinc ion binding"/>
    <property type="evidence" value="ECO:0007669"/>
    <property type="project" value="InterPro"/>
</dbReference>
<organism evidence="6 7">
    <name type="scientific">Penicillium expansum</name>
    <name type="common">Blue mold rot fungus</name>
    <dbReference type="NCBI Taxonomy" id="27334"/>
    <lineage>
        <taxon>Eukaryota</taxon>
        <taxon>Fungi</taxon>
        <taxon>Dikarya</taxon>
        <taxon>Ascomycota</taxon>
        <taxon>Pezizomycotina</taxon>
        <taxon>Eurotiomycetes</taxon>
        <taxon>Eurotiomycetidae</taxon>
        <taxon>Eurotiales</taxon>
        <taxon>Aspergillaceae</taxon>
        <taxon>Penicillium</taxon>
    </lineage>
</organism>
<sequence>MKNRDDLDPMASDGTVVATPLQVQDAPTYLFTFGDSYTQTEFAVDGIQPSTTNPMGNPALGTGTTSGGTNWVGYLTTLYNASPVLSYNFAVGGATIDNSIVDTKVKDVTSQVRDFELAYSKKPISAPWSSDNAVFGFWIGINDIGWGHQNTQPSALLPTLMAQYKCLIEKIYASGGRKFLFLNVPPTDRSPMIIKEGPEAVKTYTTWVKAYNNGLQSMINDFKSSRTDTIIVLYDTWSFMPKILDDPQTYGFSNATSFNENGTSCIWWNHYHPGQNYHKLQAADMVQYLQPLGAGMECVDQEHAVITPPLSGYHRNSQLGEQPYSLRERVAHLENLVEGLTKRLDQRDSRTPPSDGIKANSRPLATEPDELGPSSDQICNAPILQLFDNYLVSRQEDSSNNDKFAGVQDMSPKAEAVRTELMSLLPPAEDINKIINASFHWLVWHDHLPELFDQHADILVFNENRCDNLVAPAEVAKALMCLCISAIHAPPEFDIGTLTVPFELQKFSDQCVEMVDRLIVRDDNFAATLPGIECQMLLHRVHLTDGRLRKGWLVIRRAIEFAQLAGMHLSTKVPRPSDSFYERRLKIWCSLATSDRFLSLILGLPYGISDQFFLPQMEQRLNSDLSAPEEYLLRIGSITGHMVDRNQDPSKMTLTATLRLDQELQDSWESMPSHFQAAEPCQDEKREHYVERVPLQFMFKLLRALLHLPLMLQSLHKPQFRPCHTIAIQSAREGLVLYKVLRSNVKPYLCKMIDFMAFTLCLLLIIHLHGYSDEDPDQNKEQDEKDWDMVKKVIEILRQAATELGGSVAAESANILGAIHDSKDLKQDWSCISSCKITVPYFGTITVGAGTKFSKGRLKGKKQTSVVSGTTGTETSCPGQCPSQLYTPPMSDPESAPTANSNVLDGASLTPTMAPGYPDESWLSRSETGTNPHVGLELNAFSGLFDDFGQYMWPNHNVDLGLDQGWNLNWSDGVPPP</sequence>
<dbReference type="VEuPathDB" id="FungiDB:PEXP_052090"/>
<keyword evidence="1" id="KW-0805">Transcription regulation</keyword>
<dbReference type="Gene3D" id="3.40.50.1110">
    <property type="entry name" value="SGNH hydrolase"/>
    <property type="match status" value="1"/>
</dbReference>
<accession>A0A0A2JLN4</accession>
<gene>
    <name evidence="6" type="ORF">PEX2_079060</name>
</gene>
<dbReference type="Proteomes" id="UP000030143">
    <property type="component" value="Unassembled WGS sequence"/>
</dbReference>
<evidence type="ECO:0000256" key="3">
    <source>
        <dbReference type="ARBA" id="ARBA00023242"/>
    </source>
</evidence>
<name>A0A0A2JLN4_PENEN</name>
<evidence type="ECO:0000313" key="7">
    <source>
        <dbReference type="Proteomes" id="UP000030143"/>
    </source>
</evidence>
<comment type="caution">
    <text evidence="6">The sequence shown here is derived from an EMBL/GenBank/DDBJ whole genome shotgun (WGS) entry which is preliminary data.</text>
</comment>
<dbReference type="RefSeq" id="XP_016598094.1">
    <property type="nucleotide sequence ID" value="XM_016745176.1"/>
</dbReference>
<keyword evidence="2" id="KW-0804">Transcription</keyword>
<dbReference type="GO" id="GO:0006351">
    <property type="term" value="P:DNA-templated transcription"/>
    <property type="evidence" value="ECO:0007669"/>
    <property type="project" value="InterPro"/>
</dbReference>
<dbReference type="Pfam" id="PF04082">
    <property type="entry name" value="Fungal_trans"/>
    <property type="match status" value="1"/>
</dbReference>
<dbReference type="STRING" id="27334.A0A0A2JLN4"/>
<dbReference type="SMART" id="SM00906">
    <property type="entry name" value="Fungal_trans"/>
    <property type="match status" value="1"/>
</dbReference>
<evidence type="ECO:0000256" key="2">
    <source>
        <dbReference type="ARBA" id="ARBA00023163"/>
    </source>
</evidence>
<evidence type="ECO:0000313" key="6">
    <source>
        <dbReference type="EMBL" id="KGO56299.1"/>
    </source>
</evidence>
<dbReference type="PhylomeDB" id="A0A0A2JLN4"/>
<proteinExistence type="predicted"/>
<dbReference type="InterPro" id="IPR001087">
    <property type="entry name" value="GDSL"/>
</dbReference>
<dbReference type="InterPro" id="IPR036514">
    <property type="entry name" value="SGNH_hydro_sf"/>
</dbReference>
<dbReference type="GO" id="GO:0016788">
    <property type="term" value="F:hydrolase activity, acting on ester bonds"/>
    <property type="evidence" value="ECO:0007669"/>
    <property type="project" value="InterPro"/>
</dbReference>
<dbReference type="HOGENOM" id="CLU_004804_2_2_1"/>
<dbReference type="CDD" id="cd12148">
    <property type="entry name" value="fungal_TF_MHR"/>
    <property type="match status" value="1"/>
</dbReference>
<reference evidence="6 7" key="1">
    <citation type="journal article" date="2015" name="Mol. Plant Microbe Interact.">
        <title>Genome, transcriptome, and functional analyses of Penicillium expansum provide new insights into secondary metabolism and pathogenicity.</title>
        <authorList>
            <person name="Ballester A.R."/>
            <person name="Marcet-Houben M."/>
            <person name="Levin E."/>
            <person name="Sela N."/>
            <person name="Selma-Lazaro C."/>
            <person name="Carmona L."/>
            <person name="Wisniewski M."/>
            <person name="Droby S."/>
            <person name="Gonzalez-Candelas L."/>
            <person name="Gabaldon T."/>
        </authorList>
    </citation>
    <scope>NUCLEOTIDE SEQUENCE [LARGE SCALE GENOMIC DNA]</scope>
    <source>
        <strain evidence="6 7">MD-8</strain>
    </source>
</reference>
<feature type="region of interest" description="Disordered" evidence="4">
    <location>
        <begin position="860"/>
        <end position="928"/>
    </location>
</feature>
<feature type="region of interest" description="Disordered" evidence="4">
    <location>
        <begin position="341"/>
        <end position="375"/>
    </location>
</feature>